<dbReference type="WBParaSite" id="TREG1_7500.1">
    <property type="protein sequence ID" value="TREG1_7500.1"/>
    <property type="gene ID" value="TREG1_7500"/>
</dbReference>
<dbReference type="WBParaSite" id="TREG1_7510.1">
    <property type="protein sequence ID" value="TREG1_7510.1"/>
    <property type="gene ID" value="TREG1_7510"/>
</dbReference>
<evidence type="ECO:0000313" key="7">
    <source>
        <dbReference type="WBParaSite" id="TREG1_7510.1"/>
    </source>
</evidence>
<dbReference type="InterPro" id="IPR036249">
    <property type="entry name" value="Thioredoxin-like_sf"/>
</dbReference>
<evidence type="ECO:0000256" key="3">
    <source>
        <dbReference type="ARBA" id="ARBA00023002"/>
    </source>
</evidence>
<dbReference type="Gene3D" id="3.40.30.10">
    <property type="entry name" value="Glutaredoxin"/>
    <property type="match status" value="1"/>
</dbReference>
<dbReference type="SUPFAM" id="SSF52833">
    <property type="entry name" value="Thioredoxin-like"/>
    <property type="match status" value="1"/>
</dbReference>
<name>A0AA85KAG4_TRIRE</name>
<proteinExistence type="inferred from homology"/>
<dbReference type="GO" id="GO:0004601">
    <property type="term" value="F:peroxidase activity"/>
    <property type="evidence" value="ECO:0007669"/>
    <property type="project" value="UniProtKB-KW"/>
</dbReference>
<dbReference type="InterPro" id="IPR000889">
    <property type="entry name" value="Glutathione_peroxidase"/>
</dbReference>
<reference evidence="5" key="1">
    <citation type="submission" date="2022-06" db="EMBL/GenBank/DDBJ databases">
        <authorList>
            <person name="Berger JAMES D."/>
            <person name="Berger JAMES D."/>
        </authorList>
    </citation>
    <scope>NUCLEOTIDE SEQUENCE [LARGE SCALE GENOMIC DNA]</scope>
</reference>
<feature type="signal peptide" evidence="4">
    <location>
        <begin position="1"/>
        <end position="23"/>
    </location>
</feature>
<dbReference type="PANTHER" id="PTHR11592:SF78">
    <property type="entry name" value="GLUTATHIONE PEROXIDASE"/>
    <property type="match status" value="1"/>
</dbReference>
<dbReference type="PROSITE" id="PS51355">
    <property type="entry name" value="GLUTATHIONE_PEROXID_3"/>
    <property type="match status" value="1"/>
</dbReference>
<keyword evidence="2" id="KW-0575">Peroxidase</keyword>
<evidence type="ECO:0008006" key="8">
    <source>
        <dbReference type="Google" id="ProtNLM"/>
    </source>
</evidence>
<keyword evidence="4" id="KW-0732">Signal</keyword>
<accession>A0AA85KAG4</accession>
<feature type="chain" id="PRO_5044704931" description="Glutathione peroxidase" evidence="4">
    <location>
        <begin position="24"/>
        <end position="146"/>
    </location>
</feature>
<reference evidence="6 7" key="2">
    <citation type="submission" date="2023-11" db="UniProtKB">
        <authorList>
            <consortium name="WormBaseParasite"/>
        </authorList>
    </citation>
    <scope>IDENTIFICATION</scope>
</reference>
<dbReference type="Pfam" id="PF00255">
    <property type="entry name" value="GSHPx"/>
    <property type="match status" value="1"/>
</dbReference>
<dbReference type="GO" id="GO:0006979">
    <property type="term" value="P:response to oxidative stress"/>
    <property type="evidence" value="ECO:0007669"/>
    <property type="project" value="InterPro"/>
</dbReference>
<protein>
    <recommendedName>
        <fullName evidence="8">Glutathione peroxidase</fullName>
    </recommendedName>
</protein>
<keyword evidence="3" id="KW-0560">Oxidoreductase</keyword>
<organism evidence="5 7">
    <name type="scientific">Trichobilharzia regenti</name>
    <name type="common">Nasal bird schistosome</name>
    <dbReference type="NCBI Taxonomy" id="157069"/>
    <lineage>
        <taxon>Eukaryota</taxon>
        <taxon>Metazoa</taxon>
        <taxon>Spiralia</taxon>
        <taxon>Lophotrochozoa</taxon>
        <taxon>Platyhelminthes</taxon>
        <taxon>Trematoda</taxon>
        <taxon>Digenea</taxon>
        <taxon>Strigeidida</taxon>
        <taxon>Schistosomatoidea</taxon>
        <taxon>Schistosomatidae</taxon>
        <taxon>Trichobilharzia</taxon>
    </lineage>
</organism>
<evidence type="ECO:0000313" key="6">
    <source>
        <dbReference type="WBParaSite" id="TREG1_7500.1"/>
    </source>
</evidence>
<evidence type="ECO:0000256" key="2">
    <source>
        <dbReference type="ARBA" id="ARBA00022559"/>
    </source>
</evidence>
<sequence length="146" mass="16639">MAACLGSLIALTVLSLSEIQACGRNPSLGTIYDFNVTDIDGREIQLSKYRNKEPGTDQEIKQRVLAKYNITFDLFHKIDVNGDNAIPLYVFLKQSVSSWFSRNIEWNFVKFLVDRNGYPVSRYSSITSPNTMEPEIRKLLGLQDQQ</sequence>
<comment type="similarity">
    <text evidence="1">Belongs to the glutathione peroxidase family.</text>
</comment>
<evidence type="ECO:0000256" key="4">
    <source>
        <dbReference type="SAM" id="SignalP"/>
    </source>
</evidence>
<dbReference type="AlphaFoldDB" id="A0AA85KAG4"/>
<keyword evidence="5" id="KW-1185">Reference proteome</keyword>
<evidence type="ECO:0000256" key="1">
    <source>
        <dbReference type="ARBA" id="ARBA00006926"/>
    </source>
</evidence>
<evidence type="ECO:0000313" key="5">
    <source>
        <dbReference type="Proteomes" id="UP000050795"/>
    </source>
</evidence>
<dbReference type="Proteomes" id="UP000050795">
    <property type="component" value="Unassembled WGS sequence"/>
</dbReference>
<dbReference type="PANTHER" id="PTHR11592">
    <property type="entry name" value="GLUTATHIONE PEROXIDASE"/>
    <property type="match status" value="1"/>
</dbReference>